<dbReference type="Proteomes" id="UP001056323">
    <property type="component" value="Chromosome"/>
</dbReference>
<comment type="similarity">
    <text evidence="1 4">Belongs to the prokaryotic/mitochondrial release factor family.</text>
</comment>
<organism evidence="9 10">
    <name type="scientific">Candidatus Blochmanniella camponoti</name>
    <dbReference type="NCBI Taxonomy" id="108080"/>
    <lineage>
        <taxon>Bacteria</taxon>
        <taxon>Pseudomonadati</taxon>
        <taxon>Pseudomonadota</taxon>
        <taxon>Gammaproteobacteria</taxon>
        <taxon>Enterobacterales</taxon>
        <taxon>Enterobacteriaceae</taxon>
        <taxon>ant endosymbionts</taxon>
        <taxon>Candidatus Blochmanniella</taxon>
    </lineage>
</organism>
<dbReference type="SMART" id="SM00937">
    <property type="entry name" value="PCRF"/>
    <property type="match status" value="1"/>
</dbReference>
<dbReference type="InterPro" id="IPR000352">
    <property type="entry name" value="Pep_chain_release_fac_I"/>
</dbReference>
<gene>
    <name evidence="4 9" type="primary">prfB</name>
    <name evidence="9" type="ORF">M9394_02925</name>
    <name evidence="8" type="ORF">M9404_00975</name>
</gene>
<comment type="subcellular location">
    <subcellularLocation>
        <location evidence="4">Cytoplasm</location>
    </subcellularLocation>
</comment>
<evidence type="ECO:0000256" key="6">
    <source>
        <dbReference type="SAM" id="Coils"/>
    </source>
</evidence>
<dbReference type="SUPFAM" id="SSF75620">
    <property type="entry name" value="Release factor"/>
    <property type="match status" value="1"/>
</dbReference>
<keyword evidence="4" id="KW-0963">Cytoplasm</keyword>
<evidence type="ECO:0000256" key="4">
    <source>
        <dbReference type="HAMAP-Rule" id="MF_00094"/>
    </source>
</evidence>
<evidence type="ECO:0000259" key="7">
    <source>
        <dbReference type="PROSITE" id="PS00745"/>
    </source>
</evidence>
<keyword evidence="11" id="KW-1185">Reference proteome</keyword>
<dbReference type="PANTHER" id="PTHR43116">
    <property type="entry name" value="PEPTIDE CHAIN RELEASE FACTOR 2"/>
    <property type="match status" value="1"/>
</dbReference>
<protein>
    <recommendedName>
        <fullName evidence="4 5">Peptide chain release factor 2</fullName>
        <shortName evidence="4">RF-2</shortName>
    </recommendedName>
</protein>
<dbReference type="EMBL" id="CP097750">
    <property type="protein sequence ID" value="URJ24804.1"/>
    <property type="molecule type" value="Genomic_DNA"/>
</dbReference>
<keyword evidence="6" id="KW-0175">Coiled coil</keyword>
<feature type="coiled-coil region" evidence="6">
    <location>
        <begin position="267"/>
        <end position="301"/>
    </location>
</feature>
<evidence type="ECO:0000313" key="9">
    <source>
        <dbReference type="EMBL" id="URJ27852.1"/>
    </source>
</evidence>
<dbReference type="KEGG" id="bhb:M9394_02925"/>
<evidence type="ECO:0000256" key="2">
    <source>
        <dbReference type="ARBA" id="ARBA00022481"/>
    </source>
</evidence>
<comment type="PTM">
    <text evidence="4">Methylated by PrmC. Methylation increases the termination efficiency of RF2.</text>
</comment>
<accession>A0AAE9IAD0</accession>
<dbReference type="Gene3D" id="3.30.160.20">
    <property type="match status" value="1"/>
</dbReference>
<dbReference type="InterPro" id="IPR005139">
    <property type="entry name" value="PCRF"/>
</dbReference>
<dbReference type="AlphaFoldDB" id="A0AAE9IAD0"/>
<dbReference type="FunFam" id="3.30.160.20:FF:000010">
    <property type="entry name" value="Peptide chain release factor 2"/>
    <property type="match status" value="1"/>
</dbReference>
<dbReference type="HAMAP" id="MF_00094">
    <property type="entry name" value="Rel_fac_2"/>
    <property type="match status" value="1"/>
</dbReference>
<evidence type="ECO:0000256" key="3">
    <source>
        <dbReference type="ARBA" id="ARBA00022917"/>
    </source>
</evidence>
<evidence type="ECO:0000313" key="10">
    <source>
        <dbReference type="Proteomes" id="UP001056323"/>
    </source>
</evidence>
<comment type="function">
    <text evidence="4">Peptide chain release factor 2 directs the termination of translation in response to the peptide chain termination codons UGA and UAA.</text>
</comment>
<dbReference type="InterPro" id="IPR004374">
    <property type="entry name" value="PrfB"/>
</dbReference>
<dbReference type="InterPro" id="IPR045853">
    <property type="entry name" value="Pep_chain_release_fac_I_sf"/>
</dbReference>
<evidence type="ECO:0000313" key="11">
    <source>
        <dbReference type="Proteomes" id="UP001056483"/>
    </source>
</evidence>
<sequence>MLNRVLSLRMIFDYDLKRKHFKIISNELKSPGIWKNPKTAQILRQKSSSLKIFINIVDQLYKNLVDLNDLLELTEEYDNILLSEIYDQSIDLERTLSQLEISRMFIGKYDDSNCYVDIQSGSGGIEAQDWASMLLRMYLRWIDHKGFMSDVIEESTGEVKGIKSATIQVIGPYAYGWLRTESGVHRLVRKSPFDSAGKRHTSFASVFVYPELDDSINIHIRPEDLRCDVYRASGAGGQHVNRTESAVRITHIPTNIVTQCQSDRSQHKNKNQAMKQLRAKLYELELQKKNYEKKMRENNKVNITWGNQIRSYILDNSRVKDLRTGFEKRNIKAVLNGDLDDFIRVSIKNTLSEIRND</sequence>
<dbReference type="Gene3D" id="3.30.70.1660">
    <property type="match status" value="1"/>
</dbReference>
<dbReference type="Proteomes" id="UP001056483">
    <property type="component" value="Chromosome"/>
</dbReference>
<evidence type="ECO:0000256" key="5">
    <source>
        <dbReference type="NCBIfam" id="TIGR00020"/>
    </source>
</evidence>
<dbReference type="PANTHER" id="PTHR43116:SF3">
    <property type="entry name" value="CLASS I PEPTIDE CHAIN RELEASE FACTOR"/>
    <property type="match status" value="1"/>
</dbReference>
<evidence type="ECO:0000313" key="8">
    <source>
        <dbReference type="EMBL" id="URJ24804.1"/>
    </source>
</evidence>
<dbReference type="PROSITE" id="PS00745">
    <property type="entry name" value="RF_PROK_I"/>
    <property type="match status" value="1"/>
</dbReference>
<dbReference type="GO" id="GO:0005737">
    <property type="term" value="C:cytoplasm"/>
    <property type="evidence" value="ECO:0007669"/>
    <property type="project" value="UniProtKB-SubCell"/>
</dbReference>
<feature type="domain" description="Prokaryotic-type class I peptide chain release factors" evidence="7">
    <location>
        <begin position="231"/>
        <end position="247"/>
    </location>
</feature>
<dbReference type="EMBL" id="CP097751">
    <property type="protein sequence ID" value="URJ27852.1"/>
    <property type="molecule type" value="Genomic_DNA"/>
</dbReference>
<dbReference type="GO" id="GO:0016149">
    <property type="term" value="F:translation release factor activity, codon specific"/>
    <property type="evidence" value="ECO:0007669"/>
    <property type="project" value="UniProtKB-UniRule"/>
</dbReference>
<proteinExistence type="inferred from homology"/>
<keyword evidence="2 4" id="KW-0488">Methylation</keyword>
<name>A0AAE9IAD0_9ENTR</name>
<evidence type="ECO:0000256" key="1">
    <source>
        <dbReference type="ARBA" id="ARBA00010835"/>
    </source>
</evidence>
<reference evidence="9" key="1">
    <citation type="submission" date="2022-05" db="EMBL/GenBank/DDBJ databases">
        <title>Impact of host demography and evolutionary history on endosymbiont molecular evolution: a test in carpenter ants (Genus Camponotus) and their Blochmannia endosymbionts.</title>
        <authorList>
            <person name="Manthey J.D."/>
            <person name="Giron J.C."/>
            <person name="Hruska J.P."/>
        </authorList>
    </citation>
    <scope>NUCLEOTIDE SEQUENCE</scope>
    <source>
        <strain evidence="9">C-049</strain>
        <strain evidence="8">C-050</strain>
    </source>
</reference>
<dbReference type="NCBIfam" id="TIGR00020">
    <property type="entry name" value="prfB"/>
    <property type="match status" value="1"/>
</dbReference>
<dbReference type="Pfam" id="PF00472">
    <property type="entry name" value="RF-1"/>
    <property type="match status" value="1"/>
</dbReference>
<keyword evidence="3 4" id="KW-0648">Protein biosynthesis</keyword>
<feature type="modified residue" description="N5-methylglutamine" evidence="4">
    <location>
        <position position="238"/>
    </location>
</feature>
<dbReference type="Gene3D" id="1.20.58.410">
    <property type="entry name" value="Release factor"/>
    <property type="match status" value="1"/>
</dbReference>
<dbReference type="Pfam" id="PF03462">
    <property type="entry name" value="PCRF"/>
    <property type="match status" value="1"/>
</dbReference>